<protein>
    <submittedName>
        <fullName evidence="1">Uncharacterized protein</fullName>
    </submittedName>
</protein>
<evidence type="ECO:0000313" key="1">
    <source>
        <dbReference type="EMBL" id="CAF1563572.1"/>
    </source>
</evidence>
<dbReference type="EMBL" id="CAJNOJ010003267">
    <property type="protein sequence ID" value="CAF1563572.1"/>
    <property type="molecule type" value="Genomic_DNA"/>
</dbReference>
<organism evidence="1 2">
    <name type="scientific">Adineta ricciae</name>
    <name type="common">Rotifer</name>
    <dbReference type="NCBI Taxonomy" id="249248"/>
    <lineage>
        <taxon>Eukaryota</taxon>
        <taxon>Metazoa</taxon>
        <taxon>Spiralia</taxon>
        <taxon>Gnathifera</taxon>
        <taxon>Rotifera</taxon>
        <taxon>Eurotatoria</taxon>
        <taxon>Bdelloidea</taxon>
        <taxon>Adinetida</taxon>
        <taxon>Adinetidae</taxon>
        <taxon>Adineta</taxon>
    </lineage>
</organism>
<name>A0A815XYW8_ADIRI</name>
<gene>
    <name evidence="1" type="ORF">EDS130_LOCUS46709</name>
</gene>
<dbReference type="AlphaFoldDB" id="A0A815XYW8"/>
<evidence type="ECO:0000313" key="2">
    <source>
        <dbReference type="Proteomes" id="UP000663852"/>
    </source>
</evidence>
<comment type="caution">
    <text evidence="1">The sequence shown here is derived from an EMBL/GenBank/DDBJ whole genome shotgun (WGS) entry which is preliminary data.</text>
</comment>
<dbReference type="Proteomes" id="UP000663852">
    <property type="component" value="Unassembled WGS sequence"/>
</dbReference>
<feature type="non-terminal residue" evidence="1">
    <location>
        <position position="48"/>
    </location>
</feature>
<accession>A0A815XYW8</accession>
<reference evidence="1" key="1">
    <citation type="submission" date="2021-02" db="EMBL/GenBank/DDBJ databases">
        <authorList>
            <person name="Nowell W R."/>
        </authorList>
    </citation>
    <scope>NUCLEOTIDE SEQUENCE</scope>
</reference>
<sequence>MWMIPLGFTIINATRNWPRFMLVHVTQSNIYDILSAYTQVIMARSVPA</sequence>
<proteinExistence type="predicted"/>